<feature type="region of interest" description="Disordered" evidence="1">
    <location>
        <begin position="235"/>
        <end position="286"/>
    </location>
</feature>
<dbReference type="EMBL" id="CADCWG010000025">
    <property type="protein sequence ID" value="CAA9537260.1"/>
    <property type="molecule type" value="Genomic_DNA"/>
</dbReference>
<accession>A0A6J4U0H3</accession>
<dbReference type="AlphaFoldDB" id="A0A6J4U0H3"/>
<feature type="compositionally biased region" description="Low complexity" evidence="1">
    <location>
        <begin position="44"/>
        <end position="58"/>
    </location>
</feature>
<feature type="non-terminal residue" evidence="2">
    <location>
        <position position="1"/>
    </location>
</feature>
<organism evidence="2">
    <name type="scientific">uncultured Thermomicrobiales bacterium</name>
    <dbReference type="NCBI Taxonomy" id="1645740"/>
    <lineage>
        <taxon>Bacteria</taxon>
        <taxon>Pseudomonadati</taxon>
        <taxon>Thermomicrobiota</taxon>
        <taxon>Thermomicrobia</taxon>
        <taxon>Thermomicrobiales</taxon>
        <taxon>environmental samples</taxon>
    </lineage>
</organism>
<reference evidence="2" key="1">
    <citation type="submission" date="2020-02" db="EMBL/GenBank/DDBJ databases">
        <authorList>
            <person name="Meier V. D."/>
        </authorList>
    </citation>
    <scope>NUCLEOTIDE SEQUENCE</scope>
    <source>
        <strain evidence="2">AVDCRST_MAG49</strain>
    </source>
</reference>
<sequence length="286" mass="26924">DGSGGRAVAAAGATAAAGRGRLAARRGAADRRALLAAAGLAGRDLPAGGRAAPGATPGVGAGPDLLGELPRGLRRAADPDLRRELAAGGGDRGAGHGAGRLLGRVRDGAAPRPLAVAAGGTLLRRPDGAGDGGLGATVRAVPGGGAGRHPLGADRAGGDGDLTHVRAALPVDVPARAAGDLRGGAAGRGGGAPALGGDRDAAGPPDGGGGGGAGLRGLLEQLRRPAALHPVDGEADAAAGAAGAQRAGPDRLAEADGRGDTAHLAAGRRLPGRPAGVPAAGPRRAV</sequence>
<feature type="compositionally biased region" description="Low complexity" evidence="1">
    <location>
        <begin position="236"/>
        <end position="247"/>
    </location>
</feature>
<feature type="region of interest" description="Disordered" evidence="1">
    <location>
        <begin position="180"/>
        <end position="216"/>
    </location>
</feature>
<gene>
    <name evidence="2" type="ORF">AVDCRST_MAG49-439</name>
</gene>
<name>A0A6J4U0H3_9BACT</name>
<evidence type="ECO:0000313" key="2">
    <source>
        <dbReference type="EMBL" id="CAA9537260.1"/>
    </source>
</evidence>
<protein>
    <submittedName>
        <fullName evidence="2">Uncharacterized protein</fullName>
    </submittedName>
</protein>
<evidence type="ECO:0000256" key="1">
    <source>
        <dbReference type="SAM" id="MobiDB-lite"/>
    </source>
</evidence>
<feature type="compositionally biased region" description="Gly residues" evidence="1">
    <location>
        <begin position="181"/>
        <end position="194"/>
    </location>
</feature>
<feature type="compositionally biased region" description="Low complexity" evidence="1">
    <location>
        <begin position="264"/>
        <end position="286"/>
    </location>
</feature>
<feature type="compositionally biased region" description="Basic and acidic residues" evidence="1">
    <location>
        <begin position="248"/>
        <end position="261"/>
    </location>
</feature>
<proteinExistence type="predicted"/>
<feature type="non-terminal residue" evidence="2">
    <location>
        <position position="286"/>
    </location>
</feature>
<feature type="compositionally biased region" description="Gly residues" evidence="1">
    <location>
        <begin position="205"/>
        <end position="215"/>
    </location>
</feature>
<feature type="region of interest" description="Disordered" evidence="1">
    <location>
        <begin position="44"/>
        <end position="65"/>
    </location>
</feature>